<evidence type="ECO:0000259" key="6">
    <source>
        <dbReference type="Pfam" id="PF01555"/>
    </source>
</evidence>
<organism evidence="7 8">
    <name type="scientific">Bifidobacterium myosotis</name>
    <dbReference type="NCBI Taxonomy" id="1630166"/>
    <lineage>
        <taxon>Bacteria</taxon>
        <taxon>Bacillati</taxon>
        <taxon>Actinomycetota</taxon>
        <taxon>Actinomycetes</taxon>
        <taxon>Bifidobacteriales</taxon>
        <taxon>Bifidobacteriaceae</taxon>
        <taxon>Bifidobacterium</taxon>
    </lineage>
</organism>
<dbReference type="InterPro" id="IPR002052">
    <property type="entry name" value="DNA_methylase_N6_adenine_CS"/>
</dbReference>
<evidence type="ECO:0000256" key="4">
    <source>
        <dbReference type="RuleBase" id="RU362026"/>
    </source>
</evidence>
<evidence type="ECO:0000256" key="3">
    <source>
        <dbReference type="ARBA" id="ARBA00022679"/>
    </source>
</evidence>
<dbReference type="EMBL" id="RZUH01000009">
    <property type="protein sequence ID" value="KAA8826923.1"/>
    <property type="molecule type" value="Genomic_DNA"/>
</dbReference>
<name>A0A5M9ZHR2_9BIFI</name>
<dbReference type="InterPro" id="IPR002941">
    <property type="entry name" value="DNA_methylase_N4/N6"/>
</dbReference>
<feature type="domain" description="DNA methylase N-4/N-6" evidence="6">
    <location>
        <begin position="338"/>
        <end position="392"/>
    </location>
</feature>
<evidence type="ECO:0000313" key="8">
    <source>
        <dbReference type="Proteomes" id="UP000410049"/>
    </source>
</evidence>
<dbReference type="Pfam" id="PF01555">
    <property type="entry name" value="N6_N4_Mtase"/>
    <property type="match status" value="1"/>
</dbReference>
<sequence>MRPFIDFDGIRLYNMDARRLPDAAAPASLDAVVTDPPYELGLGTAGEVRRWDSTGIAFDPAFWASMLALAKPGAFAMVFGSPRTWHRLAVAMEDAGWLLRDQICWLYASGMPKGEWGDHAVDRALGRPDTRIGVRRDSASLERNVAYTEEYRPQTPEAVRWRGFNPSLKPAWEPILVAQRPRDAMLGRTLLEHGTGALDVASCALDADMGELARRYELNATAGTRATDPRGGDTYADRGTGRPRGPRIPGRHPSDVVLDADTARRLPDGTPRFYYCPKAADRPVARDAALLAPAARDAAWTAAAARLGLRDDADAYPADILDAPAAALCRPTGRRRIAHPTVKPSDLIRWLVRLACPPGGTVLDPFAGSGTTLQAARAEGRGCLASELDVNYLLLDRMRLDRADTGSLF</sequence>
<dbReference type="EC" id="2.1.1.-" evidence="4"/>
<evidence type="ECO:0000256" key="5">
    <source>
        <dbReference type="SAM" id="MobiDB-lite"/>
    </source>
</evidence>
<reference evidence="7 8" key="1">
    <citation type="journal article" date="2019" name="Syst. Appl. Microbiol.">
        <title>Characterization of Bifidobacterium species in feaces of the Egyptian fruit bat: Description of B. vespertilionis sp. nov. and B. rousetti sp. nov.</title>
        <authorList>
            <person name="Modesto M."/>
            <person name="Satti M."/>
            <person name="Watanabe K."/>
            <person name="Puglisi E."/>
            <person name="Morelli L."/>
            <person name="Huang C.-H."/>
            <person name="Liou J.-S."/>
            <person name="Miyashita M."/>
            <person name="Tamura T."/>
            <person name="Saito S."/>
            <person name="Mori K."/>
            <person name="Huang L."/>
            <person name="Sciavilla P."/>
            <person name="Sandri C."/>
            <person name="Spiezio C."/>
            <person name="Vitali F."/>
            <person name="Cavalieri D."/>
            <person name="Perpetuini G."/>
            <person name="Tofalo R."/>
            <person name="Bonetti A."/>
            <person name="Arita M."/>
            <person name="Mattarelli P."/>
        </authorList>
    </citation>
    <scope>NUCLEOTIDE SEQUENCE [LARGE SCALE GENOMIC DNA]</scope>
    <source>
        <strain evidence="7 8">RST17</strain>
    </source>
</reference>
<gene>
    <name evidence="7" type="ORF">EMO91_10345</name>
</gene>
<dbReference type="AlphaFoldDB" id="A0A5M9ZHR2"/>
<dbReference type="InterPro" id="IPR029063">
    <property type="entry name" value="SAM-dependent_MTases_sf"/>
</dbReference>
<dbReference type="InterPro" id="IPR001091">
    <property type="entry name" value="RM_Methyltransferase"/>
</dbReference>
<accession>A0A5M9ZHR2</accession>
<comment type="similarity">
    <text evidence="1 4">Belongs to the N(4)/N(6)-methyltransferase family.</text>
</comment>
<proteinExistence type="inferred from homology"/>
<dbReference type="GO" id="GO:0008170">
    <property type="term" value="F:N-methyltransferase activity"/>
    <property type="evidence" value="ECO:0007669"/>
    <property type="project" value="InterPro"/>
</dbReference>
<feature type="compositionally biased region" description="Basic and acidic residues" evidence="5">
    <location>
        <begin position="227"/>
        <end position="240"/>
    </location>
</feature>
<protein>
    <recommendedName>
        <fullName evidence="4">Methyltransferase</fullName>
        <ecNumber evidence="4">2.1.1.-</ecNumber>
    </recommendedName>
</protein>
<feature type="region of interest" description="Disordered" evidence="5">
    <location>
        <begin position="221"/>
        <end position="255"/>
    </location>
</feature>
<dbReference type="GO" id="GO:0032259">
    <property type="term" value="P:methylation"/>
    <property type="evidence" value="ECO:0007669"/>
    <property type="project" value="UniProtKB-KW"/>
</dbReference>
<dbReference type="Proteomes" id="UP000410049">
    <property type="component" value="Unassembled WGS sequence"/>
</dbReference>
<evidence type="ECO:0000256" key="1">
    <source>
        <dbReference type="ARBA" id="ARBA00006594"/>
    </source>
</evidence>
<dbReference type="RefSeq" id="WP_150379879.1">
    <property type="nucleotide sequence ID" value="NZ_RZUH01000009.1"/>
</dbReference>
<comment type="caution">
    <text evidence="7">The sequence shown here is derived from an EMBL/GenBank/DDBJ whole genome shotgun (WGS) entry which is preliminary data.</text>
</comment>
<evidence type="ECO:0000256" key="2">
    <source>
        <dbReference type="ARBA" id="ARBA00022603"/>
    </source>
</evidence>
<dbReference type="GO" id="GO:0003677">
    <property type="term" value="F:DNA binding"/>
    <property type="evidence" value="ECO:0007669"/>
    <property type="project" value="InterPro"/>
</dbReference>
<dbReference type="SUPFAM" id="SSF53335">
    <property type="entry name" value="S-adenosyl-L-methionine-dependent methyltransferases"/>
    <property type="match status" value="1"/>
</dbReference>
<keyword evidence="2 7" id="KW-0489">Methyltransferase</keyword>
<dbReference type="PRINTS" id="PR00508">
    <property type="entry name" value="S21N4MTFRASE"/>
</dbReference>
<keyword evidence="3 7" id="KW-0808">Transferase</keyword>
<evidence type="ECO:0000313" key="7">
    <source>
        <dbReference type="EMBL" id="KAA8826923.1"/>
    </source>
</evidence>
<dbReference type="Gene3D" id="3.40.50.150">
    <property type="entry name" value="Vaccinia Virus protein VP39"/>
    <property type="match status" value="2"/>
</dbReference>
<dbReference type="PROSITE" id="PS00092">
    <property type="entry name" value="N6_MTASE"/>
    <property type="match status" value="1"/>
</dbReference>